<organism evidence="2">
    <name type="scientific">marine metagenome</name>
    <dbReference type="NCBI Taxonomy" id="408172"/>
    <lineage>
        <taxon>unclassified sequences</taxon>
        <taxon>metagenomes</taxon>
        <taxon>ecological metagenomes</taxon>
    </lineage>
</organism>
<dbReference type="AlphaFoldDB" id="A0A382BD15"/>
<evidence type="ECO:0008006" key="3">
    <source>
        <dbReference type="Google" id="ProtNLM"/>
    </source>
</evidence>
<feature type="coiled-coil region" evidence="1">
    <location>
        <begin position="277"/>
        <end position="358"/>
    </location>
</feature>
<dbReference type="Gene3D" id="1.10.287.1490">
    <property type="match status" value="1"/>
</dbReference>
<dbReference type="EMBL" id="UINC01029257">
    <property type="protein sequence ID" value="SVB11676.1"/>
    <property type="molecule type" value="Genomic_DNA"/>
</dbReference>
<gene>
    <name evidence="2" type="ORF">METZ01_LOCUS164530</name>
</gene>
<dbReference type="Gene3D" id="1.20.5.340">
    <property type="match status" value="1"/>
</dbReference>
<protein>
    <recommendedName>
        <fullName evidence="3">t-SNARE coiled-coil homology domain-containing protein</fullName>
    </recommendedName>
</protein>
<evidence type="ECO:0000256" key="1">
    <source>
        <dbReference type="SAM" id="Coils"/>
    </source>
</evidence>
<sequence>MVVTLLVLFFIFSIGCPNHSISLDFPAYSLSKMIKKLILTLSITIAIPLAAQDISIFFLKDGSIIQGQVVNENQHRIFLKTEQGTIKILPADILGREDTAKKGDLTFMSERLEYLQGNVNHLTGQVNHWNDSLKITLEDLYELFKNLEVLQNEFEIDLLRLHSQGREQKKKIEYVQDDLVNQRVNIASNRQEMGGIDDTVSTLNKQFNQAKQKLDITANQSYLLSGNLSNIKKDIQSLKDGQQNQQNQIDMMAGALANNIQEVIRVQDKFGAVEEGVENNQSGIRELNKNLDAQTEELAQGMEAMLNDLTAQLETINTTIENMDKNALKARKKLTTDLGDLTNELEILNNKVTTLARDLRVTDEKLNTLDGSVNSLDGTVNSLDGTVNSLDGTINSLEDTMSKMDGRITKLKKQVDA</sequence>
<name>A0A382BD15_9ZZZZ</name>
<proteinExistence type="predicted"/>
<dbReference type="SUPFAM" id="SSF57997">
    <property type="entry name" value="Tropomyosin"/>
    <property type="match status" value="1"/>
</dbReference>
<reference evidence="2" key="1">
    <citation type="submission" date="2018-05" db="EMBL/GenBank/DDBJ databases">
        <authorList>
            <person name="Lanie J.A."/>
            <person name="Ng W.-L."/>
            <person name="Kazmierczak K.M."/>
            <person name="Andrzejewski T.M."/>
            <person name="Davidsen T.M."/>
            <person name="Wayne K.J."/>
            <person name="Tettelin H."/>
            <person name="Glass J.I."/>
            <person name="Rusch D."/>
            <person name="Podicherti R."/>
            <person name="Tsui H.-C.T."/>
            <person name="Winkler M.E."/>
        </authorList>
    </citation>
    <scope>NUCLEOTIDE SEQUENCE</scope>
</reference>
<feature type="coiled-coil region" evidence="1">
    <location>
        <begin position="200"/>
        <end position="248"/>
    </location>
</feature>
<keyword evidence="1" id="KW-0175">Coiled coil</keyword>
<accession>A0A382BD15</accession>
<feature type="non-terminal residue" evidence="2">
    <location>
        <position position="417"/>
    </location>
</feature>
<evidence type="ECO:0000313" key="2">
    <source>
        <dbReference type="EMBL" id="SVB11676.1"/>
    </source>
</evidence>